<evidence type="ECO:0000256" key="7">
    <source>
        <dbReference type="ARBA" id="ARBA00022786"/>
    </source>
</evidence>
<dbReference type="InterPro" id="IPR045840">
    <property type="entry name" value="Ariadne"/>
</dbReference>
<dbReference type="PROSITE" id="PS50089">
    <property type="entry name" value="ZF_RING_2"/>
    <property type="match status" value="1"/>
</dbReference>
<dbReference type="InterPro" id="IPR044066">
    <property type="entry name" value="TRIAD_supradom"/>
</dbReference>
<evidence type="ECO:0000259" key="10">
    <source>
        <dbReference type="PROSITE" id="PS50089"/>
    </source>
</evidence>
<dbReference type="GO" id="GO:0016567">
    <property type="term" value="P:protein ubiquitination"/>
    <property type="evidence" value="ECO:0007669"/>
    <property type="project" value="InterPro"/>
</dbReference>
<dbReference type="FunFam" id="1.20.120.1750:FF:000027">
    <property type="entry name" value="RBR-type E3 ubiquitin transferase"/>
    <property type="match status" value="1"/>
</dbReference>
<dbReference type="PANTHER" id="PTHR11685">
    <property type="entry name" value="RBR FAMILY RING FINGER AND IBR DOMAIN-CONTAINING"/>
    <property type="match status" value="1"/>
</dbReference>
<dbReference type="SUPFAM" id="SSF57850">
    <property type="entry name" value="RING/U-box"/>
    <property type="match status" value="3"/>
</dbReference>
<evidence type="ECO:0000256" key="2">
    <source>
        <dbReference type="ARBA" id="ARBA00012251"/>
    </source>
</evidence>
<gene>
    <name evidence="12" type="ORF">SteCoe_18140</name>
</gene>
<keyword evidence="6 9" id="KW-0863">Zinc-finger</keyword>
<dbReference type="GO" id="GO:0008270">
    <property type="term" value="F:zinc ion binding"/>
    <property type="evidence" value="ECO:0007669"/>
    <property type="project" value="UniProtKB-KW"/>
</dbReference>
<dbReference type="Pfam" id="PF22191">
    <property type="entry name" value="IBR_1"/>
    <property type="match status" value="1"/>
</dbReference>
<keyword evidence="8" id="KW-0862">Zinc</keyword>
<dbReference type="InterPro" id="IPR002867">
    <property type="entry name" value="IBR_dom"/>
</dbReference>
<keyword evidence="5" id="KW-0677">Repeat</keyword>
<dbReference type="Pfam" id="PF01485">
    <property type="entry name" value="IBR"/>
    <property type="match status" value="1"/>
</dbReference>
<evidence type="ECO:0000256" key="8">
    <source>
        <dbReference type="ARBA" id="ARBA00022833"/>
    </source>
</evidence>
<name>A0A1R2BXA9_9CILI</name>
<dbReference type="PROSITE" id="PS51873">
    <property type="entry name" value="TRIAD"/>
    <property type="match status" value="1"/>
</dbReference>
<dbReference type="SMART" id="SM00647">
    <property type="entry name" value="IBR"/>
    <property type="match status" value="2"/>
</dbReference>
<dbReference type="InterPro" id="IPR013083">
    <property type="entry name" value="Znf_RING/FYVE/PHD"/>
</dbReference>
<evidence type="ECO:0000256" key="5">
    <source>
        <dbReference type="ARBA" id="ARBA00022737"/>
    </source>
</evidence>
<dbReference type="InterPro" id="IPR001841">
    <property type="entry name" value="Znf_RING"/>
</dbReference>
<dbReference type="Pfam" id="PF19422">
    <property type="entry name" value="Ariadne"/>
    <property type="match status" value="1"/>
</dbReference>
<dbReference type="Gene3D" id="1.20.120.1750">
    <property type="match status" value="1"/>
</dbReference>
<proteinExistence type="predicted"/>
<dbReference type="AlphaFoldDB" id="A0A1R2BXA9"/>
<dbReference type="GO" id="GO:0061630">
    <property type="term" value="F:ubiquitin protein ligase activity"/>
    <property type="evidence" value="ECO:0007669"/>
    <property type="project" value="UniProtKB-EC"/>
</dbReference>
<dbReference type="OrthoDB" id="10009520at2759"/>
<keyword evidence="4" id="KW-0479">Metal-binding</keyword>
<dbReference type="Proteomes" id="UP000187209">
    <property type="component" value="Unassembled WGS sequence"/>
</dbReference>
<dbReference type="EMBL" id="MPUH01000382">
    <property type="protein sequence ID" value="OMJ81404.1"/>
    <property type="molecule type" value="Genomic_DNA"/>
</dbReference>
<evidence type="ECO:0000256" key="6">
    <source>
        <dbReference type="ARBA" id="ARBA00022771"/>
    </source>
</evidence>
<feature type="domain" description="RING-type" evidence="10">
    <location>
        <begin position="118"/>
        <end position="161"/>
    </location>
</feature>
<evidence type="ECO:0000256" key="3">
    <source>
        <dbReference type="ARBA" id="ARBA00022679"/>
    </source>
</evidence>
<keyword evidence="3" id="KW-0808">Transferase</keyword>
<dbReference type="InterPro" id="IPR031127">
    <property type="entry name" value="E3_UB_ligase_RBR"/>
</dbReference>
<keyword evidence="13" id="KW-1185">Reference proteome</keyword>
<evidence type="ECO:0000313" key="12">
    <source>
        <dbReference type="EMBL" id="OMJ81404.1"/>
    </source>
</evidence>
<sequence>MSDSDEDWDEENEEDDYSQPIHVRQKSYSILTITDISHKIQSAMEEYSEMFGISADESLILLNHYKWKPYKLQEDWFENESKVRIQAGILEPSNTDISKTRGKKLGSLKLVHGTQGLCQICFEDRAERDALMCGHAFCCNCWSCYLEDLIRQGTIVHAICPNFGCTFKIPESMIKKYSNGENYNKYLKLKCDNFIAMNPMYRFCPYPGCDYVAEFSNMGIHEISCNCGYVFCFNCGDEAHRPTLCLAVKDWTIKNSAESENINWILANTKQCPSCRKPIEKNQGCNHMTCYRDFGGCGYEFCWLCSGIWSEHGSTTGGYYKCNKYEDLVAKNEAFKSQESQRKSAKTELDKYMWYFERFNNHSKAQILAKDKQMPQIEKKMQQLHDIKQYPIGEVEFLKLAVEQVIRCRRVLKWTYVFGYYLAPGLEKNLFEHLQEKLEENTDHLHELVEKPLDEFLDLNITDKSKFYHYKSDLTNYFQVTKQFFENLLDGIENGLTS</sequence>
<feature type="domain" description="RING-type" evidence="11">
    <location>
        <begin position="114"/>
        <end position="326"/>
    </location>
</feature>
<evidence type="ECO:0000259" key="11">
    <source>
        <dbReference type="PROSITE" id="PS51873"/>
    </source>
</evidence>
<evidence type="ECO:0000313" key="13">
    <source>
        <dbReference type="Proteomes" id="UP000187209"/>
    </source>
</evidence>
<dbReference type="CDD" id="cd20346">
    <property type="entry name" value="BRcat_RBR_ANKIB1"/>
    <property type="match status" value="1"/>
</dbReference>
<protein>
    <recommendedName>
        <fullName evidence="2">RBR-type E3 ubiquitin transferase</fullName>
        <ecNumber evidence="2">2.3.2.31</ecNumber>
    </recommendedName>
</protein>
<dbReference type="Gene3D" id="3.30.40.10">
    <property type="entry name" value="Zinc/RING finger domain, C3HC4 (zinc finger)"/>
    <property type="match status" value="1"/>
</dbReference>
<accession>A0A1R2BXA9</accession>
<dbReference type="EC" id="2.3.2.31" evidence="2"/>
<evidence type="ECO:0000256" key="9">
    <source>
        <dbReference type="PROSITE-ProRule" id="PRU00175"/>
    </source>
</evidence>
<comment type="catalytic activity">
    <reaction evidence="1">
        <text>[E2 ubiquitin-conjugating enzyme]-S-ubiquitinyl-L-cysteine + [acceptor protein]-L-lysine = [E2 ubiquitin-conjugating enzyme]-L-cysteine + [acceptor protein]-N(6)-ubiquitinyl-L-lysine.</text>
        <dbReference type="EC" id="2.3.2.31"/>
    </reaction>
</comment>
<organism evidence="12 13">
    <name type="scientific">Stentor coeruleus</name>
    <dbReference type="NCBI Taxonomy" id="5963"/>
    <lineage>
        <taxon>Eukaryota</taxon>
        <taxon>Sar</taxon>
        <taxon>Alveolata</taxon>
        <taxon>Ciliophora</taxon>
        <taxon>Postciliodesmatophora</taxon>
        <taxon>Heterotrichea</taxon>
        <taxon>Heterotrichida</taxon>
        <taxon>Stentoridae</taxon>
        <taxon>Stentor</taxon>
    </lineage>
</organism>
<evidence type="ECO:0000256" key="4">
    <source>
        <dbReference type="ARBA" id="ARBA00022723"/>
    </source>
</evidence>
<comment type="caution">
    <text evidence="12">The sequence shown here is derived from an EMBL/GenBank/DDBJ whole genome shotgun (WGS) entry which is preliminary data.</text>
</comment>
<evidence type="ECO:0000256" key="1">
    <source>
        <dbReference type="ARBA" id="ARBA00001798"/>
    </source>
</evidence>
<reference evidence="12 13" key="1">
    <citation type="submission" date="2016-11" db="EMBL/GenBank/DDBJ databases">
        <title>The macronuclear genome of Stentor coeruleus: a giant cell with tiny introns.</title>
        <authorList>
            <person name="Slabodnick M."/>
            <person name="Ruby J.G."/>
            <person name="Reiff S.B."/>
            <person name="Swart E.C."/>
            <person name="Gosai S."/>
            <person name="Prabakaran S."/>
            <person name="Witkowska E."/>
            <person name="Larue G.E."/>
            <person name="Fisher S."/>
            <person name="Freeman R.M."/>
            <person name="Gunawardena J."/>
            <person name="Chu W."/>
            <person name="Stover N.A."/>
            <person name="Gregory B.D."/>
            <person name="Nowacki M."/>
            <person name="Derisi J."/>
            <person name="Roy S.W."/>
            <person name="Marshall W.F."/>
            <person name="Sood P."/>
        </authorList>
    </citation>
    <scope>NUCLEOTIDE SEQUENCE [LARGE SCALE GENOMIC DNA]</scope>
    <source>
        <strain evidence="12">WM001</strain>
    </source>
</reference>
<dbReference type="CDD" id="cd22583">
    <property type="entry name" value="Rcat_RBR_ARI7-like"/>
    <property type="match status" value="1"/>
</dbReference>
<keyword evidence="7" id="KW-0833">Ubl conjugation pathway</keyword>